<feature type="domain" description="Phytocyanin" evidence="6">
    <location>
        <begin position="26"/>
        <end position="129"/>
    </location>
</feature>
<dbReference type="AlphaFoldDB" id="A0A218VZT6"/>
<feature type="compositionally biased region" description="Low complexity" evidence="4">
    <location>
        <begin position="126"/>
        <end position="136"/>
    </location>
</feature>
<keyword evidence="3" id="KW-0325">Glycoprotein</keyword>
<feature type="region of interest" description="Disordered" evidence="4">
    <location>
        <begin position="125"/>
        <end position="162"/>
    </location>
</feature>
<evidence type="ECO:0000256" key="3">
    <source>
        <dbReference type="ARBA" id="ARBA00023180"/>
    </source>
</evidence>
<dbReference type="FunFam" id="2.60.40.420:FF:000003">
    <property type="entry name" value="Blue copper"/>
    <property type="match status" value="1"/>
</dbReference>
<organism evidence="7 9">
    <name type="scientific">Punica granatum</name>
    <name type="common">Pomegranate</name>
    <dbReference type="NCBI Taxonomy" id="22663"/>
    <lineage>
        <taxon>Eukaryota</taxon>
        <taxon>Viridiplantae</taxon>
        <taxon>Streptophyta</taxon>
        <taxon>Embryophyta</taxon>
        <taxon>Tracheophyta</taxon>
        <taxon>Spermatophyta</taxon>
        <taxon>Magnoliopsida</taxon>
        <taxon>eudicotyledons</taxon>
        <taxon>Gunneridae</taxon>
        <taxon>Pentapetalae</taxon>
        <taxon>rosids</taxon>
        <taxon>malvids</taxon>
        <taxon>Myrtales</taxon>
        <taxon>Lythraceae</taxon>
        <taxon>Punica</taxon>
    </lineage>
</organism>
<dbReference type="InterPro" id="IPR003245">
    <property type="entry name" value="Phytocyanin_dom"/>
</dbReference>
<dbReference type="InterPro" id="IPR008972">
    <property type="entry name" value="Cupredoxin"/>
</dbReference>
<evidence type="ECO:0000313" key="8">
    <source>
        <dbReference type="EMBL" id="PKI79584.1"/>
    </source>
</evidence>
<evidence type="ECO:0000259" key="6">
    <source>
        <dbReference type="PROSITE" id="PS51485"/>
    </source>
</evidence>
<accession>A0A218VZT6</accession>
<protein>
    <recommendedName>
        <fullName evidence="6">Phytocyanin domain-containing protein</fullName>
    </recommendedName>
</protein>
<dbReference type="PANTHER" id="PTHR33021:SF496">
    <property type="entry name" value="OS08G0482700 PROTEIN"/>
    <property type="match status" value="1"/>
</dbReference>
<dbReference type="STRING" id="22663.A0A218VZT6"/>
<keyword evidence="2" id="KW-0186">Copper</keyword>
<evidence type="ECO:0000256" key="5">
    <source>
        <dbReference type="SAM" id="SignalP"/>
    </source>
</evidence>
<comment type="caution">
    <text evidence="7">The sequence shown here is derived from an EMBL/GenBank/DDBJ whole genome shotgun (WGS) entry which is preliminary data.</text>
</comment>
<dbReference type="GO" id="GO:0046872">
    <property type="term" value="F:metal ion binding"/>
    <property type="evidence" value="ECO:0007669"/>
    <property type="project" value="UniProtKB-KW"/>
</dbReference>
<dbReference type="EMBL" id="MTKT01005556">
    <property type="protein sequence ID" value="OWM65926.1"/>
    <property type="molecule type" value="Genomic_DNA"/>
</dbReference>
<reference evidence="7" key="2">
    <citation type="submission" date="2017-06" db="EMBL/GenBank/DDBJ databases">
        <title>The pomegranate genome and the genomics of punicalagin biosynthesis.</title>
        <authorList>
            <person name="Xu C."/>
        </authorList>
    </citation>
    <scope>NUCLEOTIDE SEQUENCE [LARGE SCALE GENOMIC DNA]</scope>
    <source>
        <tissue evidence="7">Fresh leaf</tissue>
    </source>
</reference>
<dbReference type="Proteomes" id="UP000233551">
    <property type="component" value="Unassembled WGS sequence"/>
</dbReference>
<evidence type="ECO:0000256" key="1">
    <source>
        <dbReference type="ARBA" id="ARBA00022723"/>
    </source>
</evidence>
<dbReference type="EMBL" id="PGOL01000001">
    <property type="protein sequence ID" value="PKI79584.1"/>
    <property type="molecule type" value="Genomic_DNA"/>
</dbReference>
<dbReference type="GeneID" id="116198759"/>
<evidence type="ECO:0000313" key="10">
    <source>
        <dbReference type="Proteomes" id="UP000233551"/>
    </source>
</evidence>
<dbReference type="PROSITE" id="PS51485">
    <property type="entry name" value="PHYTOCYANIN"/>
    <property type="match status" value="1"/>
</dbReference>
<reference evidence="8 10" key="3">
    <citation type="submission" date="2017-11" db="EMBL/GenBank/DDBJ databases">
        <title>De-novo sequencing of pomegranate (Punica granatum L.) genome.</title>
        <authorList>
            <person name="Akparov Z."/>
            <person name="Amiraslanov A."/>
            <person name="Hajiyeva S."/>
            <person name="Abbasov M."/>
            <person name="Kaur K."/>
            <person name="Hamwieh A."/>
            <person name="Solovyev V."/>
            <person name="Salamov A."/>
            <person name="Braich B."/>
            <person name="Kosarev P."/>
            <person name="Mahmoud A."/>
            <person name="Hajiyev E."/>
            <person name="Babayeva S."/>
            <person name="Izzatullayeva V."/>
            <person name="Mammadov A."/>
            <person name="Mammadov A."/>
            <person name="Sharifova S."/>
            <person name="Ojaghi J."/>
            <person name="Eynullazada K."/>
            <person name="Bayramov B."/>
            <person name="Abdulazimova A."/>
            <person name="Shahmuradov I."/>
        </authorList>
    </citation>
    <scope>NUCLEOTIDE SEQUENCE [LARGE SCALE GENOMIC DNA]</scope>
    <source>
        <strain evidence="8">AG2017</strain>
        <strain evidence="10">cv. AG2017</strain>
        <tissue evidence="8">Leaf</tissue>
    </source>
</reference>
<name>A0A218VZT6_PUNGR</name>
<dbReference type="GO" id="GO:0009055">
    <property type="term" value="F:electron transfer activity"/>
    <property type="evidence" value="ECO:0007669"/>
    <property type="project" value="InterPro"/>
</dbReference>
<dbReference type="PANTHER" id="PTHR33021">
    <property type="entry name" value="BLUE COPPER PROTEIN"/>
    <property type="match status" value="1"/>
</dbReference>
<dbReference type="PROSITE" id="PS00196">
    <property type="entry name" value="COPPER_BLUE"/>
    <property type="match status" value="1"/>
</dbReference>
<dbReference type="Proteomes" id="UP000197138">
    <property type="component" value="Unassembled WGS sequence"/>
</dbReference>
<keyword evidence="1" id="KW-0479">Metal-binding</keyword>
<dbReference type="OrthoDB" id="5421909at2759"/>
<keyword evidence="10" id="KW-1185">Reference proteome</keyword>
<dbReference type="InterPro" id="IPR039391">
    <property type="entry name" value="Phytocyanin-like"/>
</dbReference>
<evidence type="ECO:0000256" key="2">
    <source>
        <dbReference type="ARBA" id="ARBA00023008"/>
    </source>
</evidence>
<gene>
    <name evidence="7" type="ORF">CDL15_Pgr015351</name>
    <name evidence="8" type="ORF">CRG98_000059</name>
</gene>
<dbReference type="SUPFAM" id="SSF49503">
    <property type="entry name" value="Cupredoxins"/>
    <property type="match status" value="1"/>
</dbReference>
<evidence type="ECO:0000313" key="7">
    <source>
        <dbReference type="EMBL" id="OWM65926.1"/>
    </source>
</evidence>
<keyword evidence="5" id="KW-0732">Signal</keyword>
<feature type="signal peptide" evidence="5">
    <location>
        <begin position="1"/>
        <end position="25"/>
    </location>
</feature>
<dbReference type="Pfam" id="PF02298">
    <property type="entry name" value="Cu_bind_like"/>
    <property type="match status" value="1"/>
</dbReference>
<sequence length="183" mass="18836">MAKLSLVVVAAIAALSIIALQGAEAATYFVGDTVAWRIPPNGAAAYTNWSSSYTFQVEDVLVFNFATGQHDVAHVTQANYNSCEDDSPIQLLTTGPANFTLNATGTYYFICTIGDHCESGQKVTVTVGSSSGSPSPTASPPPGNSTTTPSQSPPPGSSGAPSLAAASKVFLAPLAIVMGFMWI</sequence>
<evidence type="ECO:0000256" key="4">
    <source>
        <dbReference type="SAM" id="MobiDB-lite"/>
    </source>
</evidence>
<reference evidence="9" key="1">
    <citation type="journal article" date="2017" name="Plant J.">
        <title>The pomegranate (Punica granatum L.) genome and the genomics of punicalagin biosynthesis.</title>
        <authorList>
            <person name="Qin G."/>
            <person name="Xu C."/>
            <person name="Ming R."/>
            <person name="Tang H."/>
            <person name="Guyot R."/>
            <person name="Kramer E.M."/>
            <person name="Hu Y."/>
            <person name="Yi X."/>
            <person name="Qi Y."/>
            <person name="Xu X."/>
            <person name="Gao Z."/>
            <person name="Pan H."/>
            <person name="Jian J."/>
            <person name="Tian Y."/>
            <person name="Yue Z."/>
            <person name="Xu Y."/>
        </authorList>
    </citation>
    <scope>NUCLEOTIDE SEQUENCE [LARGE SCALE GENOMIC DNA]</scope>
    <source>
        <strain evidence="9">cv. Dabenzi</strain>
    </source>
</reference>
<dbReference type="GO" id="GO:0005886">
    <property type="term" value="C:plasma membrane"/>
    <property type="evidence" value="ECO:0007669"/>
    <property type="project" value="TreeGrafter"/>
</dbReference>
<proteinExistence type="predicted"/>
<dbReference type="InterPro" id="IPR028871">
    <property type="entry name" value="BlueCu_1_BS"/>
</dbReference>
<evidence type="ECO:0000313" key="9">
    <source>
        <dbReference type="Proteomes" id="UP000197138"/>
    </source>
</evidence>
<feature type="chain" id="PRO_5014071551" description="Phytocyanin domain-containing protein" evidence="5">
    <location>
        <begin position="26"/>
        <end position="183"/>
    </location>
</feature>
<dbReference type="Gene3D" id="2.60.40.420">
    <property type="entry name" value="Cupredoxins - blue copper proteins"/>
    <property type="match status" value="1"/>
</dbReference>